<name>A0ABS7L3A0_9FIRM</name>
<feature type="domain" description="FAD-binding PCMH-type" evidence="4">
    <location>
        <begin position="1"/>
        <end position="162"/>
    </location>
</feature>
<dbReference type="SUPFAM" id="SSF56176">
    <property type="entry name" value="FAD-binding/transporter-associated domain-like"/>
    <property type="match status" value="1"/>
</dbReference>
<dbReference type="SUPFAM" id="SSF55447">
    <property type="entry name" value="CO dehydrogenase flavoprotein C-terminal domain-like"/>
    <property type="match status" value="1"/>
</dbReference>
<dbReference type="Pfam" id="PF00941">
    <property type="entry name" value="FAD_binding_5"/>
    <property type="match status" value="1"/>
</dbReference>
<dbReference type="Proteomes" id="UP000779049">
    <property type="component" value="Unassembled WGS sequence"/>
</dbReference>
<evidence type="ECO:0000256" key="1">
    <source>
        <dbReference type="ARBA" id="ARBA00022630"/>
    </source>
</evidence>
<proteinExistence type="predicted"/>
<accession>A0ABS7L3A0</accession>
<evidence type="ECO:0000313" key="6">
    <source>
        <dbReference type="Proteomes" id="UP000779049"/>
    </source>
</evidence>
<protein>
    <submittedName>
        <fullName evidence="5">Molybdopterin dehydrogenase</fullName>
    </submittedName>
</protein>
<evidence type="ECO:0000259" key="4">
    <source>
        <dbReference type="PROSITE" id="PS51387"/>
    </source>
</evidence>
<dbReference type="RefSeq" id="WP_221919102.1">
    <property type="nucleotide sequence ID" value="NZ_CP173660.1"/>
</dbReference>
<dbReference type="EMBL" id="VIRV01000001">
    <property type="protein sequence ID" value="MBY0757543.1"/>
    <property type="molecule type" value="Genomic_DNA"/>
</dbReference>
<gene>
    <name evidence="5" type="ORF">FLB61_00215</name>
</gene>
<dbReference type="PANTHER" id="PTHR42659:SF2">
    <property type="entry name" value="XANTHINE DEHYDROGENASE SUBUNIT C-RELATED"/>
    <property type="match status" value="1"/>
</dbReference>
<organism evidence="5 6">
    <name type="scientific">Sellimonas caecigallum</name>
    <dbReference type="NCBI Taxonomy" id="2592333"/>
    <lineage>
        <taxon>Bacteria</taxon>
        <taxon>Bacillati</taxon>
        <taxon>Bacillota</taxon>
        <taxon>Clostridia</taxon>
        <taxon>Lachnospirales</taxon>
        <taxon>Lachnospiraceae</taxon>
        <taxon>Sellimonas</taxon>
    </lineage>
</organism>
<dbReference type="SMART" id="SM01092">
    <property type="entry name" value="CO_deh_flav_C"/>
    <property type="match status" value="1"/>
</dbReference>
<comment type="caution">
    <text evidence="5">The sequence shown here is derived from an EMBL/GenBank/DDBJ whole genome shotgun (WGS) entry which is preliminary data.</text>
</comment>
<dbReference type="InterPro" id="IPR036683">
    <property type="entry name" value="CO_DH_flav_C_dom_sf"/>
</dbReference>
<dbReference type="InterPro" id="IPR005107">
    <property type="entry name" value="CO_DH_flav_C"/>
</dbReference>
<evidence type="ECO:0000256" key="2">
    <source>
        <dbReference type="ARBA" id="ARBA00022827"/>
    </source>
</evidence>
<reference evidence="5 6" key="1">
    <citation type="journal article" date="2020" name="New Microbes New Infect">
        <title>Sellimonas caecigallum sp. nov., description and genome sequence of a new member of the Sellimonas genus isolated from the cecum of feral chicken.</title>
        <authorList>
            <person name="Wongkuna S."/>
            <person name="Ghimire S."/>
            <person name="Antony L."/>
            <person name="Chankhamhaengdecha S."/>
            <person name="Janvilisri T."/>
            <person name="Scaria J."/>
        </authorList>
    </citation>
    <scope>NUCLEOTIDE SEQUENCE [LARGE SCALE GENOMIC DNA]</scope>
    <source>
        <strain evidence="5 6">SW451</strain>
    </source>
</reference>
<dbReference type="PROSITE" id="PS51387">
    <property type="entry name" value="FAD_PCMH"/>
    <property type="match status" value="1"/>
</dbReference>
<keyword evidence="3" id="KW-0560">Oxidoreductase</keyword>
<keyword evidence="1" id="KW-0285">Flavoprotein</keyword>
<dbReference type="InterPro" id="IPR016166">
    <property type="entry name" value="FAD-bd_PCMH"/>
</dbReference>
<dbReference type="PANTHER" id="PTHR42659">
    <property type="entry name" value="XANTHINE DEHYDROGENASE SUBUNIT C-RELATED"/>
    <property type="match status" value="1"/>
</dbReference>
<dbReference type="InterPro" id="IPR002346">
    <property type="entry name" value="Mopterin_DH_FAD-bd"/>
</dbReference>
<keyword evidence="6" id="KW-1185">Reference proteome</keyword>
<evidence type="ECO:0000313" key="5">
    <source>
        <dbReference type="EMBL" id="MBY0757543.1"/>
    </source>
</evidence>
<sequence length="251" mass="28516">MITVRNYVKPATVEEAYELNQKRANRVIGGMMWVRMSKGNVGTLIDLSGLGMDKIVEEEEQFRIGCMCTLRQLEQHEGLNSAFAGVFEECTRHIVGVQFRNGATVGGSVFGRFGFSDILTALLALDTSVKLYKRGIVPLAEFVEMERDRDILEEIIVRKDKRRAVYFSERMSSTDFPILACAVSEKDRVYRVSIGARPMRASCIEGTEEEMKDAYRRFSYGSNMRGSSEYREHLAEVLIRRAINALKERDA</sequence>
<dbReference type="Gene3D" id="3.30.465.10">
    <property type="match status" value="1"/>
</dbReference>
<dbReference type="InterPro" id="IPR016169">
    <property type="entry name" value="FAD-bd_PCMH_sub2"/>
</dbReference>
<keyword evidence="2" id="KW-0274">FAD</keyword>
<evidence type="ECO:0000256" key="3">
    <source>
        <dbReference type="ARBA" id="ARBA00023002"/>
    </source>
</evidence>
<dbReference type="InterPro" id="IPR036318">
    <property type="entry name" value="FAD-bd_PCMH-like_sf"/>
</dbReference>
<dbReference type="InterPro" id="IPR051312">
    <property type="entry name" value="Diverse_Substr_Oxidored"/>
</dbReference>